<proteinExistence type="predicted"/>
<evidence type="ECO:0000313" key="4">
    <source>
        <dbReference type="Proteomes" id="UP001370490"/>
    </source>
</evidence>
<dbReference type="PROSITE" id="PS50089">
    <property type="entry name" value="ZF_RING_2"/>
    <property type="match status" value="1"/>
</dbReference>
<sequence length="101" mass="11934">MFSKKMRPDLDECAICLQKLEEGDSLREIKCKHVFHKDCLGRWLQHDLATCPLCRALVLPEEEMIKFKLHRLQAEQEWVNSSNEHNQWVPALHGGHLLRLY</sequence>
<dbReference type="Gene3D" id="3.30.40.10">
    <property type="entry name" value="Zinc/RING finger domain, C3HC4 (zinc finger)"/>
    <property type="match status" value="1"/>
</dbReference>
<dbReference type="SUPFAM" id="SSF57850">
    <property type="entry name" value="RING/U-box"/>
    <property type="match status" value="1"/>
</dbReference>
<evidence type="ECO:0000256" key="1">
    <source>
        <dbReference type="PROSITE-ProRule" id="PRU00175"/>
    </source>
</evidence>
<comment type="caution">
    <text evidence="3">The sequence shown here is derived from an EMBL/GenBank/DDBJ whole genome shotgun (WGS) entry which is preliminary data.</text>
</comment>
<keyword evidence="4" id="KW-1185">Reference proteome</keyword>
<protein>
    <submittedName>
        <fullName evidence="3">Zinc finger, RING-type</fullName>
    </submittedName>
</protein>
<dbReference type="InterPro" id="IPR013083">
    <property type="entry name" value="Znf_RING/FYVE/PHD"/>
</dbReference>
<keyword evidence="1" id="KW-0862">Zinc</keyword>
<feature type="domain" description="RING-type" evidence="2">
    <location>
        <begin position="13"/>
        <end position="55"/>
    </location>
</feature>
<dbReference type="InterPro" id="IPR001841">
    <property type="entry name" value="Znf_RING"/>
</dbReference>
<dbReference type="PANTHER" id="PTHR47662">
    <property type="entry name" value="RING-TYPE DOMAIN-CONTAINING PROTEIN"/>
    <property type="match status" value="1"/>
</dbReference>
<dbReference type="CDD" id="cd16448">
    <property type="entry name" value="RING-H2"/>
    <property type="match status" value="1"/>
</dbReference>
<evidence type="ECO:0000259" key="2">
    <source>
        <dbReference type="PROSITE" id="PS50089"/>
    </source>
</evidence>
<evidence type="ECO:0000313" key="3">
    <source>
        <dbReference type="EMBL" id="KAK6940120.1"/>
    </source>
</evidence>
<dbReference type="EMBL" id="JBAMMX010000005">
    <property type="protein sequence ID" value="KAK6940120.1"/>
    <property type="molecule type" value="Genomic_DNA"/>
</dbReference>
<keyword evidence="1" id="KW-0863">Zinc-finger</keyword>
<dbReference type="AlphaFoldDB" id="A0AAN8VU61"/>
<dbReference type="Pfam" id="PF13639">
    <property type="entry name" value="zf-RING_2"/>
    <property type="match status" value="1"/>
</dbReference>
<reference evidence="3 4" key="1">
    <citation type="submission" date="2023-12" db="EMBL/GenBank/DDBJ databases">
        <title>A high-quality genome assembly for Dillenia turbinata (Dilleniales).</title>
        <authorList>
            <person name="Chanderbali A."/>
        </authorList>
    </citation>
    <scope>NUCLEOTIDE SEQUENCE [LARGE SCALE GENOMIC DNA]</scope>
    <source>
        <strain evidence="3">LSX21</strain>
        <tissue evidence="3">Leaf</tissue>
    </source>
</reference>
<dbReference type="SMART" id="SM00184">
    <property type="entry name" value="RING"/>
    <property type="match status" value="1"/>
</dbReference>
<dbReference type="GO" id="GO:0008270">
    <property type="term" value="F:zinc ion binding"/>
    <property type="evidence" value="ECO:0007669"/>
    <property type="project" value="UniProtKB-KW"/>
</dbReference>
<dbReference type="Proteomes" id="UP001370490">
    <property type="component" value="Unassembled WGS sequence"/>
</dbReference>
<accession>A0AAN8VU61</accession>
<name>A0AAN8VU61_9MAGN</name>
<organism evidence="3 4">
    <name type="scientific">Dillenia turbinata</name>
    <dbReference type="NCBI Taxonomy" id="194707"/>
    <lineage>
        <taxon>Eukaryota</taxon>
        <taxon>Viridiplantae</taxon>
        <taxon>Streptophyta</taxon>
        <taxon>Embryophyta</taxon>
        <taxon>Tracheophyta</taxon>
        <taxon>Spermatophyta</taxon>
        <taxon>Magnoliopsida</taxon>
        <taxon>eudicotyledons</taxon>
        <taxon>Gunneridae</taxon>
        <taxon>Pentapetalae</taxon>
        <taxon>Dilleniales</taxon>
        <taxon>Dilleniaceae</taxon>
        <taxon>Dillenia</taxon>
    </lineage>
</organism>
<keyword evidence="1" id="KW-0479">Metal-binding</keyword>
<gene>
    <name evidence="3" type="ORF">RJ641_029651</name>
</gene>
<dbReference type="PANTHER" id="PTHR47662:SF1">
    <property type="entry name" value="RING-TYPE DOMAIN-CONTAINING PROTEIN"/>
    <property type="match status" value="1"/>
</dbReference>